<comment type="caution">
    <text evidence="2">The sequence shown here is derived from an EMBL/GenBank/DDBJ whole genome shotgun (WGS) entry which is preliminary data.</text>
</comment>
<accession>A0AAD5XU44</accession>
<gene>
    <name evidence="2" type="ORF">HK099_006835</name>
</gene>
<name>A0AAD5XU44_9FUNG</name>
<reference evidence="2" key="1">
    <citation type="submission" date="2020-05" db="EMBL/GenBank/DDBJ databases">
        <title>Phylogenomic resolution of chytrid fungi.</title>
        <authorList>
            <person name="Stajich J.E."/>
            <person name="Amses K."/>
            <person name="Simmons R."/>
            <person name="Seto K."/>
            <person name="Myers J."/>
            <person name="Bonds A."/>
            <person name="Quandt C.A."/>
            <person name="Barry K."/>
            <person name="Liu P."/>
            <person name="Grigoriev I."/>
            <person name="Longcore J.E."/>
            <person name="James T.Y."/>
        </authorList>
    </citation>
    <scope>NUCLEOTIDE SEQUENCE</scope>
    <source>
        <strain evidence="2">JEL0476</strain>
    </source>
</reference>
<proteinExistence type="predicted"/>
<dbReference type="AlphaFoldDB" id="A0AAD5XU44"/>
<keyword evidence="3" id="KW-1185">Reference proteome</keyword>
<dbReference type="Proteomes" id="UP001211065">
    <property type="component" value="Unassembled WGS sequence"/>
</dbReference>
<organism evidence="2 3">
    <name type="scientific">Clydaea vesicula</name>
    <dbReference type="NCBI Taxonomy" id="447962"/>
    <lineage>
        <taxon>Eukaryota</taxon>
        <taxon>Fungi</taxon>
        <taxon>Fungi incertae sedis</taxon>
        <taxon>Chytridiomycota</taxon>
        <taxon>Chytridiomycota incertae sedis</taxon>
        <taxon>Chytridiomycetes</taxon>
        <taxon>Lobulomycetales</taxon>
        <taxon>Lobulomycetaceae</taxon>
        <taxon>Clydaea</taxon>
    </lineage>
</organism>
<evidence type="ECO:0000313" key="2">
    <source>
        <dbReference type="EMBL" id="KAJ3214526.1"/>
    </source>
</evidence>
<dbReference type="EMBL" id="JADGJW010000614">
    <property type="protein sequence ID" value="KAJ3214526.1"/>
    <property type="molecule type" value="Genomic_DNA"/>
</dbReference>
<dbReference type="PROSITE" id="PS00028">
    <property type="entry name" value="ZINC_FINGER_C2H2_1"/>
    <property type="match status" value="1"/>
</dbReference>
<feature type="domain" description="C2H2-type" evidence="1">
    <location>
        <begin position="8"/>
        <end position="31"/>
    </location>
</feature>
<evidence type="ECO:0000259" key="1">
    <source>
        <dbReference type="PROSITE" id="PS00028"/>
    </source>
</evidence>
<sequence>MKNLITKCLWEDCNQQFQTEQECYNHYSDAHIVTGVQKCKWNSRGRGFEPCNLNFQHKGHIRDHSVVHFSSIHPKQCTLCGERMKNRQNLHRHKTKLCKKINHFNTQKSETRTKSKVVRNTIPSNNFCVGESGTSLQNNPNLSPVLPTNMNLSPVLPASMTLSPPLLANLSGSPSSANLTLSPVTNMSSSLLSSIPPVINVPIPSTTNLSPIFPHKNNLSSYSTLSPVQQSAASMASRLSSISSFSPTHPSDMLQSLQEISPTPTSSNGKKFNLDELTAAKILLQDINGNVTNCPTRVTATATTTNPTNVNKPIVKSSTITDSYNKLQFQDREPLLWSPENELKNFRRYSNASSKNSTVLDYGSPKSVKSEDIILTEVNNTFSINPNENNLGQKNNSEYLDILNFIEELFS</sequence>
<protein>
    <recommendedName>
        <fullName evidence="1">C2H2-type domain-containing protein</fullName>
    </recommendedName>
</protein>
<evidence type="ECO:0000313" key="3">
    <source>
        <dbReference type="Proteomes" id="UP001211065"/>
    </source>
</evidence>
<dbReference type="InterPro" id="IPR013087">
    <property type="entry name" value="Znf_C2H2_type"/>
</dbReference>